<evidence type="ECO:0000259" key="1">
    <source>
        <dbReference type="PROSITE" id="PS50853"/>
    </source>
</evidence>
<dbReference type="InterPro" id="IPR003343">
    <property type="entry name" value="Big_2"/>
</dbReference>
<dbReference type="InterPro" id="IPR013783">
    <property type="entry name" value="Ig-like_fold"/>
</dbReference>
<dbReference type="SMART" id="SM00635">
    <property type="entry name" value="BID_2"/>
    <property type="match status" value="2"/>
</dbReference>
<dbReference type="Gene3D" id="2.60.40.1080">
    <property type="match status" value="2"/>
</dbReference>
<evidence type="ECO:0000313" key="3">
    <source>
        <dbReference type="Proteomes" id="UP001156216"/>
    </source>
</evidence>
<dbReference type="Gene3D" id="2.60.40.10">
    <property type="entry name" value="Immunoglobulins"/>
    <property type="match status" value="1"/>
</dbReference>
<proteinExistence type="predicted"/>
<feature type="domain" description="Fibronectin type-III" evidence="1">
    <location>
        <begin position="204"/>
        <end position="296"/>
    </location>
</feature>
<protein>
    <submittedName>
        <fullName evidence="2">Ig-like domain-containing protein</fullName>
    </submittedName>
</protein>
<dbReference type="AlphaFoldDB" id="A0AA46YXF1"/>
<dbReference type="SUPFAM" id="SSF49373">
    <property type="entry name" value="Invasin/intimin cell-adhesion fragments"/>
    <property type="match status" value="2"/>
</dbReference>
<gene>
    <name evidence="2" type="ORF">KQP59_18975</name>
</gene>
<dbReference type="PROSITE" id="PS50853">
    <property type="entry name" value="FN3"/>
    <property type="match status" value="1"/>
</dbReference>
<dbReference type="EMBL" id="CP083681">
    <property type="protein sequence ID" value="UYU70342.1"/>
    <property type="molecule type" value="Genomic_DNA"/>
</dbReference>
<reference evidence="2" key="1">
    <citation type="submission" date="2021-06" db="EMBL/GenBank/DDBJ databases">
        <title>Interrogation of the integrated mobile genetic elements in gut-associated Bacteroides with a consensus prediction approach.</title>
        <authorList>
            <person name="Campbell D.E."/>
            <person name="Leigh J.R."/>
            <person name="Kim T."/>
            <person name="England W."/>
            <person name="Whitaker R.J."/>
            <person name="Degnan P.H."/>
        </authorList>
    </citation>
    <scope>NUCLEOTIDE SEQUENCE</scope>
    <source>
        <strain evidence="2">VPI-BTDOT2</strain>
    </source>
</reference>
<sequence>MKKDYYYFLFCLFIVFMSVEGCSKNEDDDLAAAPDIALNKSSLILEKGKGERLIASFTPADTPNQGHTWSSSAPDIATVDETGMVSGVGLGESTITVTALDGRKTAKCQVTVTDKIINVTGVSLSETEEILVAGDNLQLEAIIVPSTATDKTVTWESSDNKVASVDGKGVVTAITEGNTTITATTNDGDKTASCKITVRGKGVDISKPEVSDVTSISAFVTGDIEVFGVKVTERGICYSTSQSPTIENQKVPLSSDEIAHTLTGMEPSTTYYVRIYAIVDGTAKYGDQETFTTKVSVEISEPKVSSITTNTAYIEGTIKTFGLQTDETGICYSTSQMPTINDTKVVLSNNNIEYTLNELTTETTYYVRIYAKVKGEVYYGEQGVFATTGVIKTHFEPTDIYVDKIILVSPGIKGITSLKICYGTSPDPRITDNITTATTSSDGKLHLTLTNLKQGTSYYIRAYNLNGSKVNYYDDEVSAQTIGRDVKYSRKYKRYEAYDWYDSQNIKYTRYRFFYTYTYTIQPVGTYHVTTNNYVTISKTTDYSTSIYLSNGTGSFEIKQEFGMWWEYEGSSKYMKFLTEGEIVFTNMENSLRYHLVVPSKSYVN</sequence>
<dbReference type="InterPro" id="IPR008964">
    <property type="entry name" value="Invasin/intimin_cell_adhesion"/>
</dbReference>
<dbReference type="Pfam" id="PF02368">
    <property type="entry name" value="Big_2"/>
    <property type="match status" value="2"/>
</dbReference>
<name>A0AA46YXF1_BACT4</name>
<dbReference type="InterPro" id="IPR036116">
    <property type="entry name" value="FN3_sf"/>
</dbReference>
<organism evidence="2 3">
    <name type="scientific">Bacteroides thetaiotaomicron</name>
    <dbReference type="NCBI Taxonomy" id="818"/>
    <lineage>
        <taxon>Bacteria</taxon>
        <taxon>Pseudomonadati</taxon>
        <taxon>Bacteroidota</taxon>
        <taxon>Bacteroidia</taxon>
        <taxon>Bacteroidales</taxon>
        <taxon>Bacteroidaceae</taxon>
        <taxon>Bacteroides</taxon>
    </lineage>
</organism>
<dbReference type="SUPFAM" id="SSF49265">
    <property type="entry name" value="Fibronectin type III"/>
    <property type="match status" value="1"/>
</dbReference>
<dbReference type="InterPro" id="IPR003961">
    <property type="entry name" value="FN3_dom"/>
</dbReference>
<accession>A0AA46YXF1</accession>
<evidence type="ECO:0000313" key="2">
    <source>
        <dbReference type="EMBL" id="UYU70342.1"/>
    </source>
</evidence>
<dbReference type="Proteomes" id="UP001156216">
    <property type="component" value="Chromosome"/>
</dbReference>
<dbReference type="RefSeq" id="WP_132061775.1">
    <property type="nucleotide sequence ID" value="NZ_CP072242.1"/>
</dbReference>